<sequence length="366" mass="40617">MVLYSATYHQDKEARRIAALEAQLRISHPFRRTTSTKSAAKASAKQATRSTTATAVRSATRTSNTPIASDLARDHKMEIERLQAEHQAALAAMTEKLHAAHDHVLELAHRVLRRDDTITALREKLERRVARKEAEVQHIKMHLVDANAVIAENKTTILELNGQLIKTETVLADTVAQKDDTIAQLSEQVTSLKAQAATTSSSDALDAANERVIQLAHRVLRRDDTITALREKMERRLARKEAQVQHIKVHLVDANATIAKNKTTISQLHTWVQSLETQIHAAIASNDSLLATLQQPTRATLWSNGPPRSTDDLDSLASSEMEPLAEPSTCVSPTYPINSARQLVNASSNYNSKDEATCQTHWMYND</sequence>
<dbReference type="GeneID" id="19947274"/>
<dbReference type="EMBL" id="JH767149">
    <property type="protein sequence ID" value="EQC35788.1"/>
    <property type="molecule type" value="Genomic_DNA"/>
</dbReference>
<dbReference type="VEuPathDB" id="FungiDB:SDRG_06547"/>
<keyword evidence="3" id="KW-1185">Reference proteome</keyword>
<evidence type="ECO:0000313" key="2">
    <source>
        <dbReference type="EMBL" id="EQC35788.1"/>
    </source>
</evidence>
<gene>
    <name evidence="2" type="ORF">SDRG_06547</name>
</gene>
<feature type="compositionally biased region" description="Low complexity" evidence="1">
    <location>
        <begin position="32"/>
        <end position="63"/>
    </location>
</feature>
<proteinExistence type="predicted"/>
<accession>T0RTG2</accession>
<organism evidence="2 3">
    <name type="scientific">Saprolegnia diclina (strain VS20)</name>
    <dbReference type="NCBI Taxonomy" id="1156394"/>
    <lineage>
        <taxon>Eukaryota</taxon>
        <taxon>Sar</taxon>
        <taxon>Stramenopiles</taxon>
        <taxon>Oomycota</taxon>
        <taxon>Saprolegniomycetes</taxon>
        <taxon>Saprolegniales</taxon>
        <taxon>Saprolegniaceae</taxon>
        <taxon>Saprolegnia</taxon>
    </lineage>
</organism>
<reference evidence="2 3" key="1">
    <citation type="submission" date="2012-04" db="EMBL/GenBank/DDBJ databases">
        <title>The Genome Sequence of Saprolegnia declina VS20.</title>
        <authorList>
            <consortium name="The Broad Institute Genome Sequencing Platform"/>
            <person name="Russ C."/>
            <person name="Nusbaum C."/>
            <person name="Tyler B."/>
            <person name="van West P."/>
            <person name="Dieguez-Uribeondo J."/>
            <person name="de Bruijn I."/>
            <person name="Tripathy S."/>
            <person name="Jiang R."/>
            <person name="Young S.K."/>
            <person name="Zeng Q."/>
            <person name="Gargeya S."/>
            <person name="Fitzgerald M."/>
            <person name="Haas B."/>
            <person name="Abouelleil A."/>
            <person name="Alvarado L."/>
            <person name="Arachchi H.M."/>
            <person name="Berlin A."/>
            <person name="Chapman S.B."/>
            <person name="Goldberg J."/>
            <person name="Griggs A."/>
            <person name="Gujja S."/>
            <person name="Hansen M."/>
            <person name="Howarth C."/>
            <person name="Imamovic A."/>
            <person name="Larimer J."/>
            <person name="McCowen C."/>
            <person name="Montmayeur A."/>
            <person name="Murphy C."/>
            <person name="Neiman D."/>
            <person name="Pearson M."/>
            <person name="Priest M."/>
            <person name="Roberts A."/>
            <person name="Saif S."/>
            <person name="Shea T."/>
            <person name="Sisk P."/>
            <person name="Sykes S."/>
            <person name="Wortman J."/>
            <person name="Nusbaum C."/>
            <person name="Birren B."/>
        </authorList>
    </citation>
    <scope>NUCLEOTIDE SEQUENCE [LARGE SCALE GENOMIC DNA]</scope>
    <source>
        <strain evidence="2 3">VS20</strain>
    </source>
</reference>
<dbReference type="InParanoid" id="T0RTG2"/>
<dbReference type="Proteomes" id="UP000030762">
    <property type="component" value="Unassembled WGS sequence"/>
</dbReference>
<name>T0RTG2_SAPDV</name>
<feature type="region of interest" description="Disordered" evidence="1">
    <location>
        <begin position="299"/>
        <end position="329"/>
    </location>
</feature>
<evidence type="ECO:0000313" key="3">
    <source>
        <dbReference type="Proteomes" id="UP000030762"/>
    </source>
</evidence>
<feature type="region of interest" description="Disordered" evidence="1">
    <location>
        <begin position="31"/>
        <end position="63"/>
    </location>
</feature>
<dbReference type="AlphaFoldDB" id="T0RTG2"/>
<protein>
    <submittedName>
        <fullName evidence="2">Uncharacterized protein</fullName>
    </submittedName>
</protein>
<evidence type="ECO:0000256" key="1">
    <source>
        <dbReference type="SAM" id="MobiDB-lite"/>
    </source>
</evidence>
<dbReference type="RefSeq" id="XP_008610550.1">
    <property type="nucleotide sequence ID" value="XM_008612328.1"/>
</dbReference>